<evidence type="ECO:0000256" key="9">
    <source>
        <dbReference type="SAM" id="Phobius"/>
    </source>
</evidence>
<feature type="compositionally biased region" description="Polar residues" evidence="8">
    <location>
        <begin position="403"/>
        <end position="420"/>
    </location>
</feature>
<feature type="transmembrane region" description="Helical" evidence="9">
    <location>
        <begin position="196"/>
        <end position="215"/>
    </location>
</feature>
<evidence type="ECO:0000256" key="5">
    <source>
        <dbReference type="ARBA" id="ARBA00022989"/>
    </source>
</evidence>
<proteinExistence type="inferred from homology"/>
<feature type="transmembrane region" description="Helical" evidence="9">
    <location>
        <begin position="91"/>
        <end position="109"/>
    </location>
</feature>
<evidence type="ECO:0000313" key="10">
    <source>
        <dbReference type="EMBL" id="MBL7630744.1"/>
    </source>
</evidence>
<keyword evidence="5 9" id="KW-1133">Transmembrane helix</keyword>
<evidence type="ECO:0000256" key="8">
    <source>
        <dbReference type="SAM" id="MobiDB-lite"/>
    </source>
</evidence>
<feature type="transmembrane region" description="Helical" evidence="9">
    <location>
        <begin position="12"/>
        <end position="35"/>
    </location>
</feature>
<feature type="transmembrane region" description="Helical" evidence="9">
    <location>
        <begin position="361"/>
        <end position="384"/>
    </location>
</feature>
<keyword evidence="6 9" id="KW-0472">Membrane</keyword>
<comment type="subcellular location">
    <subcellularLocation>
        <location evidence="1">Cell membrane</location>
        <topology evidence="1">Multi-pass membrane protein</topology>
    </subcellularLocation>
</comment>
<protein>
    <submittedName>
        <fullName evidence="10">DUF2029 domain-containing protein</fullName>
    </submittedName>
</protein>
<evidence type="ECO:0000256" key="7">
    <source>
        <dbReference type="ARBA" id="ARBA00024033"/>
    </source>
</evidence>
<accession>A0A937RNY0</accession>
<keyword evidence="11" id="KW-1185">Reference proteome</keyword>
<evidence type="ECO:0000256" key="6">
    <source>
        <dbReference type="ARBA" id="ARBA00023136"/>
    </source>
</evidence>
<feature type="transmembrane region" description="Helical" evidence="9">
    <location>
        <begin position="68"/>
        <end position="85"/>
    </location>
</feature>
<dbReference type="InterPro" id="IPR018584">
    <property type="entry name" value="GT87"/>
</dbReference>
<feature type="transmembrane region" description="Helical" evidence="9">
    <location>
        <begin position="331"/>
        <end position="349"/>
    </location>
</feature>
<feature type="region of interest" description="Disordered" evidence="8">
    <location>
        <begin position="397"/>
        <end position="420"/>
    </location>
</feature>
<comment type="similarity">
    <text evidence="7">Belongs to the glycosyltransferase 87 family.</text>
</comment>
<gene>
    <name evidence="10" type="ORF">I7412_27010</name>
</gene>
<feature type="transmembrane region" description="Helical" evidence="9">
    <location>
        <begin position="261"/>
        <end position="281"/>
    </location>
</feature>
<dbReference type="GO" id="GO:0016758">
    <property type="term" value="F:hexosyltransferase activity"/>
    <property type="evidence" value="ECO:0007669"/>
    <property type="project" value="InterPro"/>
</dbReference>
<keyword evidence="3" id="KW-0808">Transferase</keyword>
<dbReference type="GO" id="GO:0005886">
    <property type="term" value="C:plasma membrane"/>
    <property type="evidence" value="ECO:0007669"/>
    <property type="project" value="UniProtKB-SubCell"/>
</dbReference>
<name>A0A937RNY0_9ACTN</name>
<feature type="transmembrane region" description="Helical" evidence="9">
    <location>
        <begin position="287"/>
        <end position="319"/>
    </location>
</feature>
<evidence type="ECO:0000256" key="1">
    <source>
        <dbReference type="ARBA" id="ARBA00004651"/>
    </source>
</evidence>
<reference evidence="10" key="1">
    <citation type="submission" date="2020-12" db="EMBL/GenBank/DDBJ databases">
        <title>Genomic characterization of non-nitrogen-fixing Frankia strains.</title>
        <authorList>
            <person name="Carlos-Shanley C."/>
            <person name="Guerra T."/>
            <person name="Hahn D."/>
        </authorList>
    </citation>
    <scope>NUCLEOTIDE SEQUENCE</scope>
    <source>
        <strain evidence="10">CN6</strain>
    </source>
</reference>
<evidence type="ECO:0000256" key="4">
    <source>
        <dbReference type="ARBA" id="ARBA00022692"/>
    </source>
</evidence>
<sequence length="420" mass="45387">MKRPSQESFQHGVQVAGLALGIGFALFFIIFSVVIRITDIQVYRMGGDVLLDGRDLYSAVDTVKDLRFTYTPFAAMLFVPVSLLPSELSQVVWTVVLLVSLYFFCAMSYEAALGPVVSRRLLVFGSLAGFTLLLDPVRKNFELGQINLVLALLIMADLLGRGRRVPQGVLIGIAAGIKLTPLIFVPFLLLTGRWRGALWAGAAFAGTVAVGFLVAPGSSATYWGHVFLDADHVGGIPFVSNQSLLGVLARPMLGADGAEPLFMPLAAVLLVVGLVVSVLLFRRGLDLLGGLTCALTALLVSPISWSHHWVWMVPMLLYLSFHPNRPRWGRVYATAAFTLFALGPIWWFPNTHDLGLSYHGWRLVAVNCYFAAGLLLLALLTTCLRWPSSSALPRWPAAAPGKSVSSAPWSTGPPNSAQAG</sequence>
<dbReference type="Pfam" id="PF09594">
    <property type="entry name" value="GT87"/>
    <property type="match status" value="1"/>
</dbReference>
<evidence type="ECO:0000256" key="2">
    <source>
        <dbReference type="ARBA" id="ARBA00022475"/>
    </source>
</evidence>
<feature type="transmembrane region" description="Helical" evidence="9">
    <location>
        <begin position="169"/>
        <end position="190"/>
    </location>
</feature>
<keyword evidence="2" id="KW-1003">Cell membrane</keyword>
<dbReference type="EMBL" id="JAEACQ010000254">
    <property type="protein sequence ID" value="MBL7630744.1"/>
    <property type="molecule type" value="Genomic_DNA"/>
</dbReference>
<dbReference type="AlphaFoldDB" id="A0A937RNY0"/>
<keyword evidence="4 9" id="KW-0812">Transmembrane</keyword>
<dbReference type="Proteomes" id="UP000604475">
    <property type="component" value="Unassembled WGS sequence"/>
</dbReference>
<organism evidence="10 11">
    <name type="scientific">Frankia nepalensis</name>
    <dbReference type="NCBI Taxonomy" id="1836974"/>
    <lineage>
        <taxon>Bacteria</taxon>
        <taxon>Bacillati</taxon>
        <taxon>Actinomycetota</taxon>
        <taxon>Actinomycetes</taxon>
        <taxon>Frankiales</taxon>
        <taxon>Frankiaceae</taxon>
        <taxon>Frankia</taxon>
    </lineage>
</organism>
<comment type="caution">
    <text evidence="10">The sequence shown here is derived from an EMBL/GenBank/DDBJ whole genome shotgun (WGS) entry which is preliminary data.</text>
</comment>
<evidence type="ECO:0000313" key="11">
    <source>
        <dbReference type="Proteomes" id="UP000604475"/>
    </source>
</evidence>
<evidence type="ECO:0000256" key="3">
    <source>
        <dbReference type="ARBA" id="ARBA00022679"/>
    </source>
</evidence>